<name>A0AAV1Z458_9ARAC</name>
<dbReference type="Gene3D" id="2.60.200.20">
    <property type="match status" value="1"/>
</dbReference>
<dbReference type="PANTHER" id="PTHR45881">
    <property type="entry name" value="CHECKPOINT SUPPRESSOR 1-LIKE, ISOFORM A-RELATED"/>
    <property type="match status" value="1"/>
</dbReference>
<evidence type="ECO:0000256" key="5">
    <source>
        <dbReference type="ARBA" id="ARBA00023242"/>
    </source>
</evidence>
<evidence type="ECO:0000256" key="1">
    <source>
        <dbReference type="ARBA" id="ARBA00004123"/>
    </source>
</evidence>
<accession>A0AAV1Z458</accession>
<dbReference type="FunFam" id="2.60.200.20:FF:000031">
    <property type="entry name" value="Forkhead box protein K1"/>
    <property type="match status" value="1"/>
</dbReference>
<dbReference type="PROSITE" id="PS00658">
    <property type="entry name" value="FORK_HEAD_2"/>
    <property type="match status" value="1"/>
</dbReference>
<dbReference type="Gene3D" id="1.10.10.10">
    <property type="entry name" value="Winged helix-like DNA-binding domain superfamily/Winged helix DNA-binding domain"/>
    <property type="match status" value="1"/>
</dbReference>
<dbReference type="InterPro" id="IPR001766">
    <property type="entry name" value="Fork_head_dom"/>
</dbReference>
<comment type="subcellular location">
    <subcellularLocation>
        <location evidence="1 6">Nucleus</location>
    </subcellularLocation>
</comment>
<keyword evidence="3 6" id="KW-0238">DNA-binding</keyword>
<dbReference type="CDD" id="cd22688">
    <property type="entry name" value="FHA_FOXK"/>
    <property type="match status" value="1"/>
</dbReference>
<keyword evidence="5 6" id="KW-0539">Nucleus</keyword>
<dbReference type="InterPro" id="IPR000253">
    <property type="entry name" value="FHA_dom"/>
</dbReference>
<dbReference type="InterPro" id="IPR018122">
    <property type="entry name" value="TF_fork_head_CS_1"/>
</dbReference>
<feature type="DNA-binding region" description="Fork-head" evidence="6">
    <location>
        <begin position="262"/>
        <end position="357"/>
    </location>
</feature>
<dbReference type="SMART" id="SM00339">
    <property type="entry name" value="FH"/>
    <property type="match status" value="1"/>
</dbReference>
<protein>
    <recommendedName>
        <fullName evidence="12">Forkhead box protein K2</fullName>
    </recommendedName>
</protein>
<dbReference type="SMART" id="SM00240">
    <property type="entry name" value="FHA"/>
    <property type="match status" value="1"/>
</dbReference>
<evidence type="ECO:0000259" key="8">
    <source>
        <dbReference type="PROSITE" id="PS50006"/>
    </source>
</evidence>
<keyword evidence="4" id="KW-0804">Transcription</keyword>
<dbReference type="InterPro" id="IPR030456">
    <property type="entry name" value="TF_fork_head_CS_2"/>
</dbReference>
<evidence type="ECO:0008006" key="12">
    <source>
        <dbReference type="Google" id="ProtNLM"/>
    </source>
</evidence>
<dbReference type="InterPro" id="IPR036390">
    <property type="entry name" value="WH_DNA-bd_sf"/>
</dbReference>
<dbReference type="Pfam" id="PF00498">
    <property type="entry name" value="FHA"/>
    <property type="match status" value="1"/>
</dbReference>
<dbReference type="PROSITE" id="PS50006">
    <property type="entry name" value="FHA_DOMAIN"/>
    <property type="match status" value="1"/>
</dbReference>
<evidence type="ECO:0000256" key="4">
    <source>
        <dbReference type="ARBA" id="ARBA00023163"/>
    </source>
</evidence>
<dbReference type="AlphaFoldDB" id="A0AAV1Z458"/>
<feature type="compositionally biased region" description="Low complexity" evidence="7">
    <location>
        <begin position="370"/>
        <end position="381"/>
    </location>
</feature>
<dbReference type="Pfam" id="PF00250">
    <property type="entry name" value="Forkhead"/>
    <property type="match status" value="1"/>
</dbReference>
<sequence length="610" mass="66186">MANAQKDENNDAWALLALKSAPASPSKVQWSPEPKAAAIARLEGREFEYMIRQYRITIGRNSRVGEVDVNMGHSSFISRRHLEITFESPHFFMICNGKNGVFVDGVFQRKGAPPFQLPKTCVFRFPSTNIKIMFQSLIDENNPPFHSRITESPCKPMAPLRISIPEHEGNLSSPMPSPTGTISAANSCPTSPRGGSRRNFGNDLQIAAVYAVAASSTDEKKVKTEPVPSSSLASQAPGPQVSLVTETVVTTEPIASARDDQKPPFSYAQLIVQAISSAPDKQLTLNEIYSYITKHYPFYRTADRGWQNSIRHNLSLNRHFVKVPRPQEEPGKGSFWRIEAQSESKLIEQAFRRRRQRGVPCFRAPYGGLSSRSAPASPSHSGVSGLVTPDSLSREPSPTPADQTVEPSMDTLTQSTPAVITQPAYIALAHDIQISHNTPGPIHTVEVVSTSPSQPATSEQTILTNGILINGSHTNGIKVENNDKTPNQNMISTVKPRILVCGQKIQTPDSQQQATVIVQAPSSGITGFPSNVLTVVTSIPASSTDNSSNVYSNATFLAPQPLIEDSSQGVAKSVKRVIPTTNEIGNATNSQESNNSDSIEAKRPKSESSS</sequence>
<feature type="compositionally biased region" description="Polar residues" evidence="7">
    <location>
        <begin position="390"/>
        <end position="408"/>
    </location>
</feature>
<feature type="region of interest" description="Disordered" evidence="7">
    <location>
        <begin position="368"/>
        <end position="408"/>
    </location>
</feature>
<dbReference type="SUPFAM" id="SSF49879">
    <property type="entry name" value="SMAD/FHA domain"/>
    <property type="match status" value="1"/>
</dbReference>
<evidence type="ECO:0000256" key="6">
    <source>
        <dbReference type="PROSITE-ProRule" id="PRU00089"/>
    </source>
</evidence>
<evidence type="ECO:0000256" key="7">
    <source>
        <dbReference type="SAM" id="MobiDB-lite"/>
    </source>
</evidence>
<organism evidence="10 11">
    <name type="scientific">Larinioides sclopetarius</name>
    <dbReference type="NCBI Taxonomy" id="280406"/>
    <lineage>
        <taxon>Eukaryota</taxon>
        <taxon>Metazoa</taxon>
        <taxon>Ecdysozoa</taxon>
        <taxon>Arthropoda</taxon>
        <taxon>Chelicerata</taxon>
        <taxon>Arachnida</taxon>
        <taxon>Araneae</taxon>
        <taxon>Araneomorphae</taxon>
        <taxon>Entelegynae</taxon>
        <taxon>Araneoidea</taxon>
        <taxon>Araneidae</taxon>
        <taxon>Larinioides</taxon>
    </lineage>
</organism>
<proteinExistence type="predicted"/>
<comment type="caution">
    <text evidence="10">The sequence shown here is derived from an EMBL/GenBank/DDBJ whole genome shotgun (WGS) entry which is preliminary data.</text>
</comment>
<keyword evidence="11" id="KW-1185">Reference proteome</keyword>
<dbReference type="PRINTS" id="PR00053">
    <property type="entry name" value="FORKHEAD"/>
</dbReference>
<dbReference type="EMBL" id="CAXIEN010000022">
    <property type="protein sequence ID" value="CAL1266176.1"/>
    <property type="molecule type" value="Genomic_DNA"/>
</dbReference>
<feature type="compositionally biased region" description="Basic and acidic residues" evidence="7">
    <location>
        <begin position="599"/>
        <end position="610"/>
    </location>
</feature>
<evidence type="ECO:0000313" key="10">
    <source>
        <dbReference type="EMBL" id="CAL1266176.1"/>
    </source>
</evidence>
<reference evidence="10 11" key="1">
    <citation type="submission" date="2024-04" db="EMBL/GenBank/DDBJ databases">
        <authorList>
            <person name="Rising A."/>
            <person name="Reimegard J."/>
            <person name="Sonavane S."/>
            <person name="Akerstrom W."/>
            <person name="Nylinder S."/>
            <person name="Hedman E."/>
            <person name="Kallberg Y."/>
        </authorList>
    </citation>
    <scope>NUCLEOTIDE SEQUENCE [LARGE SCALE GENOMIC DNA]</scope>
</reference>
<dbReference type="GO" id="GO:0000981">
    <property type="term" value="F:DNA-binding transcription factor activity, RNA polymerase II-specific"/>
    <property type="evidence" value="ECO:0007669"/>
    <property type="project" value="TreeGrafter"/>
</dbReference>
<evidence type="ECO:0000313" key="11">
    <source>
        <dbReference type="Proteomes" id="UP001497382"/>
    </source>
</evidence>
<dbReference type="PROSITE" id="PS00657">
    <property type="entry name" value="FORK_HEAD_1"/>
    <property type="match status" value="1"/>
</dbReference>
<dbReference type="PROSITE" id="PS50039">
    <property type="entry name" value="FORK_HEAD_3"/>
    <property type="match status" value="1"/>
</dbReference>
<gene>
    <name evidence="10" type="ORF">LARSCL_LOCUS2960</name>
</gene>
<evidence type="ECO:0000259" key="9">
    <source>
        <dbReference type="PROSITE" id="PS50039"/>
    </source>
</evidence>
<feature type="domain" description="Fork-head" evidence="9">
    <location>
        <begin position="262"/>
        <end position="357"/>
    </location>
</feature>
<feature type="domain" description="FHA" evidence="8">
    <location>
        <begin position="56"/>
        <end position="108"/>
    </location>
</feature>
<feature type="region of interest" description="Disordered" evidence="7">
    <location>
        <begin position="218"/>
        <end position="240"/>
    </location>
</feature>
<feature type="compositionally biased region" description="Polar residues" evidence="7">
    <location>
        <begin position="580"/>
        <end position="598"/>
    </location>
</feature>
<evidence type="ECO:0000256" key="2">
    <source>
        <dbReference type="ARBA" id="ARBA00023015"/>
    </source>
</evidence>
<dbReference type="InterPro" id="IPR036388">
    <property type="entry name" value="WH-like_DNA-bd_sf"/>
</dbReference>
<dbReference type="FunFam" id="1.10.10.10:FF:000030">
    <property type="entry name" value="Forkhead box protein K2"/>
    <property type="match status" value="1"/>
</dbReference>
<dbReference type="InterPro" id="IPR008984">
    <property type="entry name" value="SMAD_FHA_dom_sf"/>
</dbReference>
<dbReference type="SUPFAM" id="SSF46785">
    <property type="entry name" value="Winged helix' DNA-binding domain"/>
    <property type="match status" value="1"/>
</dbReference>
<evidence type="ECO:0000256" key="3">
    <source>
        <dbReference type="ARBA" id="ARBA00023125"/>
    </source>
</evidence>
<dbReference type="GO" id="GO:0000978">
    <property type="term" value="F:RNA polymerase II cis-regulatory region sequence-specific DNA binding"/>
    <property type="evidence" value="ECO:0007669"/>
    <property type="project" value="TreeGrafter"/>
</dbReference>
<dbReference type="PANTHER" id="PTHR45881:SF7">
    <property type="entry name" value="CHECKPOINT SUPPRESSOR 1-LIKE, ISOFORM A-RELATED"/>
    <property type="match status" value="1"/>
</dbReference>
<feature type="region of interest" description="Disordered" evidence="7">
    <location>
        <begin position="580"/>
        <end position="610"/>
    </location>
</feature>
<keyword evidence="2" id="KW-0805">Transcription regulation</keyword>
<dbReference type="Proteomes" id="UP001497382">
    <property type="component" value="Unassembled WGS sequence"/>
</dbReference>
<dbReference type="CDD" id="cd20026">
    <property type="entry name" value="FH_FOXK"/>
    <property type="match status" value="1"/>
</dbReference>
<dbReference type="GO" id="GO:0005634">
    <property type="term" value="C:nucleus"/>
    <property type="evidence" value="ECO:0007669"/>
    <property type="project" value="UniProtKB-SubCell"/>
</dbReference>
<dbReference type="GO" id="GO:0045893">
    <property type="term" value="P:positive regulation of DNA-templated transcription"/>
    <property type="evidence" value="ECO:0007669"/>
    <property type="project" value="UniProtKB-ARBA"/>
</dbReference>